<dbReference type="AlphaFoldDB" id="A0AAD9FV68"/>
<comment type="caution">
    <text evidence="2">The sequence shown here is derived from an EMBL/GenBank/DDBJ whole genome shotgun (WGS) entry which is preliminary data.</text>
</comment>
<organism evidence="2 3">
    <name type="scientific">Papiliotrema laurentii</name>
    <name type="common">Cryptococcus laurentii</name>
    <dbReference type="NCBI Taxonomy" id="5418"/>
    <lineage>
        <taxon>Eukaryota</taxon>
        <taxon>Fungi</taxon>
        <taxon>Dikarya</taxon>
        <taxon>Basidiomycota</taxon>
        <taxon>Agaricomycotina</taxon>
        <taxon>Tremellomycetes</taxon>
        <taxon>Tremellales</taxon>
        <taxon>Rhynchogastremaceae</taxon>
        <taxon>Papiliotrema</taxon>
    </lineage>
</organism>
<evidence type="ECO:0000313" key="3">
    <source>
        <dbReference type="Proteomes" id="UP001182556"/>
    </source>
</evidence>
<keyword evidence="1" id="KW-1133">Transmembrane helix</keyword>
<evidence type="ECO:0000313" key="2">
    <source>
        <dbReference type="EMBL" id="KAK1926850.1"/>
    </source>
</evidence>
<proteinExistence type="predicted"/>
<dbReference type="EMBL" id="JAODAN010000002">
    <property type="protein sequence ID" value="KAK1926850.1"/>
    <property type="molecule type" value="Genomic_DNA"/>
</dbReference>
<accession>A0AAD9FV68</accession>
<feature type="transmembrane region" description="Helical" evidence="1">
    <location>
        <begin position="210"/>
        <end position="232"/>
    </location>
</feature>
<reference evidence="2" key="1">
    <citation type="submission" date="2023-02" db="EMBL/GenBank/DDBJ databases">
        <title>Identification and recombinant expression of a fungal hydrolase from Papiliotrema laurentii that hydrolyzes apple cutin and clears colloidal polyester polyurethane.</title>
        <authorList>
            <consortium name="DOE Joint Genome Institute"/>
            <person name="Roman V.A."/>
            <person name="Bojanowski C."/>
            <person name="Crable B.R."/>
            <person name="Wagner D.N."/>
            <person name="Hung C.S."/>
            <person name="Nadeau L.J."/>
            <person name="Schratz L."/>
            <person name="Haridas S."/>
            <person name="Pangilinan J."/>
            <person name="Lipzen A."/>
            <person name="Na H."/>
            <person name="Yan M."/>
            <person name="Ng V."/>
            <person name="Grigoriev I.V."/>
            <person name="Spatafora J.W."/>
            <person name="Barlow D."/>
            <person name="Biffinger J."/>
            <person name="Kelley-Loughnane N."/>
            <person name="Varaljay V.A."/>
            <person name="Crookes-Goodson W.J."/>
        </authorList>
    </citation>
    <scope>NUCLEOTIDE SEQUENCE</scope>
    <source>
        <strain evidence="2">5307AH</strain>
    </source>
</reference>
<dbReference type="Proteomes" id="UP001182556">
    <property type="component" value="Unassembled WGS sequence"/>
</dbReference>
<protein>
    <submittedName>
        <fullName evidence="2">Uncharacterized protein</fullName>
    </submittedName>
</protein>
<keyword evidence="3" id="KW-1185">Reference proteome</keyword>
<feature type="transmembrane region" description="Helical" evidence="1">
    <location>
        <begin position="238"/>
        <end position="256"/>
    </location>
</feature>
<evidence type="ECO:0000256" key="1">
    <source>
        <dbReference type="SAM" id="Phobius"/>
    </source>
</evidence>
<sequence length="258" mass="27234">MQVSIRSVTEAVNDTIPLDAFALARVPAEACMSVIGSAHQQLTMPTDTSPIREWREQTSLILLNSRDILRDDADRTSSRANLAARRSPASSSLFSPPGLEADGRWGKCAALRGIYRCDPSATSDLYPPSPPAFTIPHTMSHSSIPALALGLSHTLVGVGSLLAPLATASLFALPAHRPTAFITRLFGSRDLLLGLAVVTSEERSEKRRWALGVANVVNAIDVISALVGYAQGDVTDQGALLGAGGAALLLLLGVYAQR</sequence>
<keyword evidence="1" id="KW-0812">Transmembrane</keyword>
<gene>
    <name evidence="2" type="ORF">DB88DRAFT_483238</name>
</gene>
<name>A0AAD9FV68_PAPLA</name>
<keyword evidence="1" id="KW-0472">Membrane</keyword>